<sequence length="554" mass="62764">MYTIIKKIRAVLVPAERRALNRHVLLGVLISVLDILFLAMIVWLINITASHQQVVVAGYPVSDFVWDNLIAVAIGTVLLFGIKNSLGYLITQSQYRYSYRVAARLSNTKLMQYLHNDYFNYVNTDSSVYMYQIGQQPIEFSQYILSGLQQIIVQAALIALSVIAIAVYNFQLFLMVTVFILPPVLIVAWLIRKRIKTVRSTTRINSEKSLQHLKESLSAYIESHIYNKHSFFSDRYTRYQQQLNTNLANLQSIQLLPSRLFEVFAIAGIFIITIINSHYHNSTNLIAVGVFMAAAYKIIPGLVNIINYNGQIKAFEHALNNMLPDDEISVSENVLLPAESIQNIKFHQVKFSYKDRTIFNNLNFELSSEDFAGISGVSGRGKTTLINMLLGFIEPESGQISINGSSADKHLRAAHRERISYVKQSVLLLHDTILKNIILSDGEYDDARLNKALQITGLDALIAQYPEGIHQLITENGNNLSGGQRQRIMMARALYKDFDLLILDEPFNELDDASEQKILHYLKAMTDAGKIILFITHNQQSLNFCNKTINLHEA</sequence>
<dbReference type="InterPro" id="IPR039421">
    <property type="entry name" value="Type_1_exporter"/>
</dbReference>
<feature type="transmembrane region" description="Helical" evidence="7">
    <location>
        <begin position="172"/>
        <end position="191"/>
    </location>
</feature>
<keyword evidence="4 10" id="KW-0067">ATP-binding</keyword>
<dbReference type="PROSITE" id="PS50893">
    <property type="entry name" value="ABC_TRANSPORTER_2"/>
    <property type="match status" value="1"/>
</dbReference>
<dbReference type="SUPFAM" id="SSF52540">
    <property type="entry name" value="P-loop containing nucleoside triphosphate hydrolases"/>
    <property type="match status" value="1"/>
</dbReference>
<dbReference type="InterPro" id="IPR011527">
    <property type="entry name" value="ABC1_TM_dom"/>
</dbReference>
<dbReference type="SMART" id="SM00382">
    <property type="entry name" value="AAA"/>
    <property type="match status" value="1"/>
</dbReference>
<dbReference type="InterPro" id="IPR003439">
    <property type="entry name" value="ABC_transporter-like_ATP-bd"/>
</dbReference>
<evidence type="ECO:0000256" key="5">
    <source>
        <dbReference type="ARBA" id="ARBA00022989"/>
    </source>
</evidence>
<keyword evidence="11" id="KW-1185">Reference proteome</keyword>
<feature type="transmembrane region" description="Helical" evidence="7">
    <location>
        <begin position="143"/>
        <end position="166"/>
    </location>
</feature>
<evidence type="ECO:0000256" key="3">
    <source>
        <dbReference type="ARBA" id="ARBA00022741"/>
    </source>
</evidence>
<accession>A0ABY7TE02</accession>
<feature type="transmembrane region" description="Helical" evidence="7">
    <location>
        <begin position="69"/>
        <end position="90"/>
    </location>
</feature>
<dbReference type="PROSITE" id="PS50929">
    <property type="entry name" value="ABC_TM1F"/>
    <property type="match status" value="1"/>
</dbReference>
<dbReference type="PANTHER" id="PTHR24221:SF654">
    <property type="entry name" value="ATP-BINDING CASSETTE SUB-FAMILY B MEMBER 6"/>
    <property type="match status" value="1"/>
</dbReference>
<evidence type="ECO:0000313" key="11">
    <source>
        <dbReference type="Proteomes" id="UP001216139"/>
    </source>
</evidence>
<evidence type="ECO:0000256" key="6">
    <source>
        <dbReference type="ARBA" id="ARBA00023136"/>
    </source>
</evidence>
<dbReference type="InterPro" id="IPR027417">
    <property type="entry name" value="P-loop_NTPase"/>
</dbReference>
<reference evidence="10 11" key="1">
    <citation type="submission" date="2023-02" db="EMBL/GenBank/DDBJ databases">
        <title>Genome sequence of Mucilaginibacter jinjuensis strain KACC 16571.</title>
        <authorList>
            <person name="Kim S."/>
            <person name="Heo J."/>
            <person name="Kwon S.-W."/>
        </authorList>
    </citation>
    <scope>NUCLEOTIDE SEQUENCE [LARGE SCALE GENOMIC DNA]</scope>
    <source>
        <strain evidence="10 11">KACC 16571</strain>
    </source>
</reference>
<feature type="transmembrane region" description="Helical" evidence="7">
    <location>
        <begin position="285"/>
        <end position="306"/>
    </location>
</feature>
<evidence type="ECO:0000259" key="8">
    <source>
        <dbReference type="PROSITE" id="PS50893"/>
    </source>
</evidence>
<evidence type="ECO:0000313" key="10">
    <source>
        <dbReference type="EMBL" id="WCT14598.1"/>
    </source>
</evidence>
<feature type="domain" description="ABC transporter" evidence="8">
    <location>
        <begin position="344"/>
        <end position="554"/>
    </location>
</feature>
<dbReference type="InterPro" id="IPR017871">
    <property type="entry name" value="ABC_transporter-like_CS"/>
</dbReference>
<feature type="transmembrane region" description="Helical" evidence="7">
    <location>
        <begin position="260"/>
        <end position="279"/>
    </location>
</feature>
<comment type="subcellular location">
    <subcellularLocation>
        <location evidence="1">Cell membrane</location>
        <topology evidence="1">Multi-pass membrane protein</topology>
    </subcellularLocation>
</comment>
<keyword evidence="6 7" id="KW-0472">Membrane</keyword>
<proteinExistence type="predicted"/>
<dbReference type="PANTHER" id="PTHR24221">
    <property type="entry name" value="ATP-BINDING CASSETTE SUB-FAMILY B"/>
    <property type="match status" value="1"/>
</dbReference>
<dbReference type="Gene3D" id="3.40.50.300">
    <property type="entry name" value="P-loop containing nucleotide triphosphate hydrolases"/>
    <property type="match status" value="1"/>
</dbReference>
<dbReference type="PROSITE" id="PS00211">
    <property type="entry name" value="ABC_TRANSPORTER_1"/>
    <property type="match status" value="1"/>
</dbReference>
<evidence type="ECO:0000256" key="4">
    <source>
        <dbReference type="ARBA" id="ARBA00022840"/>
    </source>
</evidence>
<evidence type="ECO:0000256" key="1">
    <source>
        <dbReference type="ARBA" id="ARBA00004651"/>
    </source>
</evidence>
<dbReference type="GO" id="GO:0005524">
    <property type="term" value="F:ATP binding"/>
    <property type="evidence" value="ECO:0007669"/>
    <property type="project" value="UniProtKB-KW"/>
</dbReference>
<dbReference type="Gene3D" id="1.20.1560.10">
    <property type="entry name" value="ABC transporter type 1, transmembrane domain"/>
    <property type="match status" value="1"/>
</dbReference>
<dbReference type="EMBL" id="CP117167">
    <property type="protein sequence ID" value="WCT14598.1"/>
    <property type="molecule type" value="Genomic_DNA"/>
</dbReference>
<dbReference type="SUPFAM" id="SSF90123">
    <property type="entry name" value="ABC transporter transmembrane region"/>
    <property type="match status" value="1"/>
</dbReference>
<dbReference type="InterPro" id="IPR036640">
    <property type="entry name" value="ABC1_TM_sf"/>
</dbReference>
<name>A0ABY7TE02_9SPHI</name>
<protein>
    <submittedName>
        <fullName evidence="10">ABC transporter ATP-binding protein</fullName>
    </submittedName>
</protein>
<dbReference type="RefSeq" id="WP_273633094.1">
    <property type="nucleotide sequence ID" value="NZ_CP117167.1"/>
</dbReference>
<evidence type="ECO:0000256" key="2">
    <source>
        <dbReference type="ARBA" id="ARBA00022692"/>
    </source>
</evidence>
<evidence type="ECO:0000259" key="9">
    <source>
        <dbReference type="PROSITE" id="PS50929"/>
    </source>
</evidence>
<dbReference type="Pfam" id="PF00005">
    <property type="entry name" value="ABC_tran"/>
    <property type="match status" value="1"/>
</dbReference>
<keyword evidence="5 7" id="KW-1133">Transmembrane helix</keyword>
<feature type="transmembrane region" description="Helical" evidence="7">
    <location>
        <begin position="24"/>
        <end position="49"/>
    </location>
</feature>
<keyword evidence="2 7" id="KW-0812">Transmembrane</keyword>
<keyword evidence="3" id="KW-0547">Nucleotide-binding</keyword>
<gene>
    <name evidence="10" type="ORF">PQO05_11695</name>
</gene>
<dbReference type="Proteomes" id="UP001216139">
    <property type="component" value="Chromosome"/>
</dbReference>
<dbReference type="InterPro" id="IPR003593">
    <property type="entry name" value="AAA+_ATPase"/>
</dbReference>
<evidence type="ECO:0000256" key="7">
    <source>
        <dbReference type="SAM" id="Phobius"/>
    </source>
</evidence>
<organism evidence="10 11">
    <name type="scientific">Mucilaginibacter jinjuensis</name>
    <dbReference type="NCBI Taxonomy" id="1176721"/>
    <lineage>
        <taxon>Bacteria</taxon>
        <taxon>Pseudomonadati</taxon>
        <taxon>Bacteroidota</taxon>
        <taxon>Sphingobacteriia</taxon>
        <taxon>Sphingobacteriales</taxon>
        <taxon>Sphingobacteriaceae</taxon>
        <taxon>Mucilaginibacter</taxon>
    </lineage>
</organism>
<feature type="domain" description="ABC transmembrane type-1" evidence="9">
    <location>
        <begin position="24"/>
        <end position="314"/>
    </location>
</feature>